<feature type="domain" description="DUF7933" evidence="1">
    <location>
        <begin position="193"/>
        <end position="312"/>
    </location>
</feature>
<feature type="domain" description="DUF7933" evidence="1">
    <location>
        <begin position="729"/>
        <end position="850"/>
    </location>
</feature>
<comment type="caution">
    <text evidence="2">The sequence shown here is derived from an EMBL/GenBank/DDBJ whole genome shotgun (WGS) entry which is preliminary data.</text>
</comment>
<dbReference type="InterPro" id="IPR051172">
    <property type="entry name" value="Chlamydia_OmcB"/>
</dbReference>
<feature type="domain" description="DUF7933" evidence="1">
    <location>
        <begin position="464"/>
        <end position="587"/>
    </location>
</feature>
<gene>
    <name evidence="2" type="ORF">C7B82_25670</name>
</gene>
<dbReference type="OrthoDB" id="526045at2"/>
<dbReference type="PANTHER" id="PTHR34819:SF3">
    <property type="entry name" value="CELL SURFACE PROTEIN"/>
    <property type="match status" value="1"/>
</dbReference>
<keyword evidence="3" id="KW-1185">Reference proteome</keyword>
<protein>
    <recommendedName>
        <fullName evidence="1">DUF7933 domain-containing protein</fullName>
    </recommendedName>
</protein>
<feature type="domain" description="DUF7933" evidence="1">
    <location>
        <begin position="593"/>
        <end position="721"/>
    </location>
</feature>
<evidence type="ECO:0000259" key="1">
    <source>
        <dbReference type="Pfam" id="PF25564"/>
    </source>
</evidence>
<reference evidence="3" key="1">
    <citation type="submission" date="2018-02" db="EMBL/GenBank/DDBJ databases">
        <authorList>
            <person name="Moore K."/>
            <person name="Momper L."/>
        </authorList>
    </citation>
    <scope>NUCLEOTIDE SEQUENCE [LARGE SCALE GENOMIC DNA]</scope>
    <source>
        <strain evidence="3">ULC18</strain>
    </source>
</reference>
<dbReference type="InterPro" id="IPR057693">
    <property type="entry name" value="DUF7933"/>
</dbReference>
<dbReference type="InterPro" id="IPR047589">
    <property type="entry name" value="DUF11_rpt"/>
</dbReference>
<name>A0A2T1DWC9_9CYAN</name>
<proteinExistence type="predicted"/>
<feature type="domain" description="DUF7933" evidence="1">
    <location>
        <begin position="319"/>
        <end position="453"/>
    </location>
</feature>
<organism evidence="2 3">
    <name type="scientific">Stenomitos frigidus ULC18</name>
    <dbReference type="NCBI Taxonomy" id="2107698"/>
    <lineage>
        <taxon>Bacteria</taxon>
        <taxon>Bacillati</taxon>
        <taxon>Cyanobacteriota</taxon>
        <taxon>Cyanophyceae</taxon>
        <taxon>Leptolyngbyales</taxon>
        <taxon>Leptolyngbyaceae</taxon>
        <taxon>Stenomitos</taxon>
    </lineage>
</organism>
<feature type="domain" description="DUF7933" evidence="1">
    <location>
        <begin position="857"/>
        <end position="979"/>
    </location>
</feature>
<reference evidence="2 3" key="2">
    <citation type="submission" date="2018-03" db="EMBL/GenBank/DDBJ databases">
        <title>The ancient ancestry and fast evolution of plastids.</title>
        <authorList>
            <person name="Moore K.R."/>
            <person name="Magnabosco C."/>
            <person name="Momper L."/>
            <person name="Gold D.A."/>
            <person name="Bosak T."/>
            <person name="Fournier G.P."/>
        </authorList>
    </citation>
    <scope>NUCLEOTIDE SEQUENCE [LARGE SCALE GENOMIC DNA]</scope>
    <source>
        <strain evidence="2 3">ULC18</strain>
    </source>
</reference>
<dbReference type="Proteomes" id="UP000239576">
    <property type="component" value="Unassembled WGS sequence"/>
</dbReference>
<feature type="domain" description="DUF7933" evidence="1">
    <location>
        <begin position="58"/>
        <end position="184"/>
    </location>
</feature>
<dbReference type="NCBIfam" id="TIGR01451">
    <property type="entry name" value="B_ant_repeat"/>
    <property type="match status" value="2"/>
</dbReference>
<evidence type="ECO:0000313" key="3">
    <source>
        <dbReference type="Proteomes" id="UP000239576"/>
    </source>
</evidence>
<dbReference type="EMBL" id="PVWK01000140">
    <property type="protein sequence ID" value="PSB24797.1"/>
    <property type="molecule type" value="Genomic_DNA"/>
</dbReference>
<dbReference type="Pfam" id="PF25564">
    <property type="entry name" value="DUF7933"/>
    <property type="match status" value="7"/>
</dbReference>
<accession>A0A2T1DWC9</accession>
<evidence type="ECO:0000313" key="2">
    <source>
        <dbReference type="EMBL" id="PSB24797.1"/>
    </source>
</evidence>
<dbReference type="AlphaFoldDB" id="A0A2T1DWC9"/>
<sequence>MLPCPKSFVREPMSRVKSRSLLKWMRRDLSRAMPQLAGLVTGCALVSYAPAVLANAAINKFFSPISVNPGDVSTLTVVLYNSNTTPLTAAAVTDNLPVGMTIAPNPNITNTCGGSVGAIAGSTNASLTGGTVPGRTGFVDGSCQFTVDVVSVVSGNSVNTIPANALTTAQGQTSPQAASATLQVKTLSAISASKAFAPNTIPVAGVSRLTITLNNGNAINVPGTALTDNLPAGVTLAATPSPTTTCGGTVTAVPGAFSVSLAGGNIPASGNCQVTVLVTASSAASFTNSVPAGAITNSRGITNTSAFTATLNAQADAPISKSFSPTSIFQGQPSTLTITINNAQFIALTNAAVTDSLPAGLQIANPPTASTTCTGGTVSATAAGTSVSLSGATIPAASTPVGGTSSRGVCTFRFNVTNVTGVTGTRTNTIPASALTNTQNVTNIAAATANLTINALAGGGSGMTLSKSFGTTAIAPGATSVLTIQITNNAGVAVSSLGVTDNLPTGVVLAATPSASTTCSGGSVTAPAGGGAIVLSGASLNSGSNCRVTVTVTGNTPGVYGNTIPAGGITTAQGNSNASAATANLTILDVVSVSKAFFPSTIVPGGRSRLTLTLSNALTTAITNAAITDNLPTGAQVVTVASSPNPTTTCGGTVTANAGGGSVRLTGGTIPAQVGAVPGICTVSVDVTSPNTGTSTNTISANTLTNDQGRTNFQTSTATLTKTNMTVNLNKAISPVAIQGGDPAVLTVTITNPNAAPLSSLRFVDNMPAGMVVAAVPNATTTCSGGSVSATPNGTSFTVTGVSLTAGQTCTVSVNITNLVAGNTINTIPANGVTTQEGATNASAASATLTTLASAALSKAFTPNSISAGTVATLTINVLNANLFPLTNAALTDNLPAGLTIAPTANASTTCAGGTVTATSGATSVALSGATVPANGLCSVTVSVKASVSGTYTNTLAAGTLSTNEGITNPKPTSDVLTVIADVPALVLVKRITAINTVNVPTSVDDPGSTNDNAANWPTPLDASSNISTYLRGALNGGVVRPGDVLEYTIYFLSAGSVPSTNINLCDLVPTNSTFVPNSFSGAPESGINLTIGATSTNLTNVPDSDEGQFFNPGATPSVSCAAANTNGAVVVNVVKSPANLPNATAPGTPTNSYGFIRFRARVN</sequence>
<dbReference type="PANTHER" id="PTHR34819">
    <property type="entry name" value="LARGE CYSTEINE-RICH PERIPLASMIC PROTEIN OMCB"/>
    <property type="match status" value="1"/>
</dbReference>